<dbReference type="PROSITE" id="PS50042">
    <property type="entry name" value="CNMP_BINDING_3"/>
    <property type="match status" value="1"/>
</dbReference>
<gene>
    <name evidence="2" type="ORF">S01H4_40009</name>
</gene>
<dbReference type="InterPro" id="IPR014710">
    <property type="entry name" value="RmlC-like_jellyroll"/>
</dbReference>
<dbReference type="InterPro" id="IPR018488">
    <property type="entry name" value="cNMP-bd_CS"/>
</dbReference>
<accession>X1DF38</accession>
<reference evidence="2" key="1">
    <citation type="journal article" date="2014" name="Front. Microbiol.">
        <title>High frequency of phylogenetically diverse reductive dehalogenase-homologous genes in deep subseafloor sedimentary metagenomes.</title>
        <authorList>
            <person name="Kawai M."/>
            <person name="Futagami T."/>
            <person name="Toyoda A."/>
            <person name="Takaki Y."/>
            <person name="Nishi S."/>
            <person name="Hori S."/>
            <person name="Arai W."/>
            <person name="Tsubouchi T."/>
            <person name="Morono Y."/>
            <person name="Uchiyama I."/>
            <person name="Ito T."/>
            <person name="Fujiyama A."/>
            <person name="Inagaki F."/>
            <person name="Takami H."/>
        </authorList>
    </citation>
    <scope>NUCLEOTIDE SEQUENCE</scope>
    <source>
        <strain evidence="2">Expedition CK06-06</strain>
    </source>
</reference>
<evidence type="ECO:0000313" key="2">
    <source>
        <dbReference type="EMBL" id="GAH03674.1"/>
    </source>
</evidence>
<sequence length="122" mass="13031">MRQHPFVHLPATLHGVPFLAKLNDLALEEVIRGSTLLEYDPGDEVVSDGAEGVAFYILLSGRMDVVKGGAKVGEIAGKGATIGELNLLDGAPRSATVIATEKSFCLRVAREALDELDERQMA</sequence>
<dbReference type="PROSITE" id="PS00888">
    <property type="entry name" value="CNMP_BINDING_1"/>
    <property type="match status" value="1"/>
</dbReference>
<dbReference type="InterPro" id="IPR018490">
    <property type="entry name" value="cNMP-bd_dom_sf"/>
</dbReference>
<dbReference type="InterPro" id="IPR000595">
    <property type="entry name" value="cNMP-bd_dom"/>
</dbReference>
<feature type="non-terminal residue" evidence="2">
    <location>
        <position position="122"/>
    </location>
</feature>
<evidence type="ECO:0000259" key="1">
    <source>
        <dbReference type="PROSITE" id="PS50042"/>
    </source>
</evidence>
<dbReference type="SUPFAM" id="SSF51206">
    <property type="entry name" value="cAMP-binding domain-like"/>
    <property type="match status" value="1"/>
</dbReference>
<proteinExistence type="predicted"/>
<dbReference type="PANTHER" id="PTHR23011">
    <property type="entry name" value="CYCLIC NUCLEOTIDE-BINDING DOMAIN CONTAINING PROTEIN"/>
    <property type="match status" value="1"/>
</dbReference>
<dbReference type="EMBL" id="BART01021746">
    <property type="protein sequence ID" value="GAH03674.1"/>
    <property type="molecule type" value="Genomic_DNA"/>
</dbReference>
<dbReference type="SMART" id="SM00100">
    <property type="entry name" value="cNMP"/>
    <property type="match status" value="1"/>
</dbReference>
<protein>
    <recommendedName>
        <fullName evidence="1">Cyclic nucleotide-binding domain-containing protein</fullName>
    </recommendedName>
</protein>
<dbReference type="CDD" id="cd00038">
    <property type="entry name" value="CAP_ED"/>
    <property type="match status" value="1"/>
</dbReference>
<organism evidence="2">
    <name type="scientific">marine sediment metagenome</name>
    <dbReference type="NCBI Taxonomy" id="412755"/>
    <lineage>
        <taxon>unclassified sequences</taxon>
        <taxon>metagenomes</taxon>
        <taxon>ecological metagenomes</taxon>
    </lineage>
</organism>
<feature type="domain" description="Cyclic nucleotide-binding" evidence="1">
    <location>
        <begin position="18"/>
        <end position="116"/>
    </location>
</feature>
<name>X1DF38_9ZZZZ</name>
<comment type="caution">
    <text evidence="2">The sequence shown here is derived from an EMBL/GenBank/DDBJ whole genome shotgun (WGS) entry which is preliminary data.</text>
</comment>
<dbReference type="AlphaFoldDB" id="X1DF38"/>
<dbReference type="PANTHER" id="PTHR23011:SF28">
    <property type="entry name" value="CYCLIC NUCLEOTIDE-BINDING DOMAIN CONTAINING PROTEIN"/>
    <property type="match status" value="1"/>
</dbReference>
<dbReference type="Gene3D" id="2.60.120.10">
    <property type="entry name" value="Jelly Rolls"/>
    <property type="match status" value="1"/>
</dbReference>
<dbReference type="PRINTS" id="PR00103">
    <property type="entry name" value="CAMPKINASE"/>
</dbReference>
<dbReference type="Pfam" id="PF00027">
    <property type="entry name" value="cNMP_binding"/>
    <property type="match status" value="1"/>
</dbReference>